<keyword evidence="2" id="KW-0677">Repeat</keyword>
<feature type="repeat" description="WD" evidence="3">
    <location>
        <begin position="63"/>
        <end position="103"/>
    </location>
</feature>
<dbReference type="SMART" id="SM00320">
    <property type="entry name" value="WD40"/>
    <property type="match status" value="5"/>
</dbReference>
<dbReference type="InterPro" id="IPR020472">
    <property type="entry name" value="WD40_PAC1"/>
</dbReference>
<dbReference type="PRINTS" id="PR00320">
    <property type="entry name" value="GPROTEINBRPT"/>
</dbReference>
<dbReference type="STRING" id="50990.A0A4Y7PL06"/>
<dbReference type="PROSITE" id="PS50294">
    <property type="entry name" value="WD_REPEATS_REGION"/>
    <property type="match status" value="1"/>
</dbReference>
<evidence type="ECO:0000313" key="4">
    <source>
        <dbReference type="EMBL" id="TDL15120.1"/>
    </source>
</evidence>
<dbReference type="PROSITE" id="PS50082">
    <property type="entry name" value="WD_REPEATS_2"/>
    <property type="match status" value="3"/>
</dbReference>
<dbReference type="InterPro" id="IPR051350">
    <property type="entry name" value="WD_repeat-ST_regulator"/>
</dbReference>
<dbReference type="PANTHER" id="PTHR22838:SF0">
    <property type="entry name" value="WD REPEAT-CONTAINING PROTEIN 26"/>
    <property type="match status" value="1"/>
</dbReference>
<dbReference type="PANTHER" id="PTHR22838">
    <property type="entry name" value="WD REPEAT PROTEIN 26-RELATED"/>
    <property type="match status" value="1"/>
</dbReference>
<organism evidence="4 5">
    <name type="scientific">Rickenella mellea</name>
    <dbReference type="NCBI Taxonomy" id="50990"/>
    <lineage>
        <taxon>Eukaryota</taxon>
        <taxon>Fungi</taxon>
        <taxon>Dikarya</taxon>
        <taxon>Basidiomycota</taxon>
        <taxon>Agaricomycotina</taxon>
        <taxon>Agaricomycetes</taxon>
        <taxon>Hymenochaetales</taxon>
        <taxon>Rickenellaceae</taxon>
        <taxon>Rickenella</taxon>
    </lineage>
</organism>
<sequence length="343" mass="37675">MDNQRSRDSFPAVTTHILAEHKDEVWNIQWSHCGRYLASASRDKTAIPETGPNTRVCVPEKILRDHPYPVTCLAWSFDDSILLAGSENTIKMWNPKTGRCLHALDACTETITSLVWLVDGSGFLSASLDRKIILWGADGIQREVWGTAVMRITDLAVTPDSSRLVAVGVRHLPPSENNSAGGTPPTGAATQAYTVGHGDVENRLIIYNLATKEQETSIRLEGELTTVNISQDSRYALIHHAPDEVQLWDLDLAQMVHRFTGLHQGKHVIRSSFGGADGEFVVSGSEDGKVYVWNRDTAALLAALPGHGEGRSVNAAVWNPKDERMFASCSDDGTIRIWEIPSL</sequence>
<evidence type="ECO:0000256" key="1">
    <source>
        <dbReference type="ARBA" id="ARBA00022574"/>
    </source>
</evidence>
<evidence type="ECO:0000256" key="3">
    <source>
        <dbReference type="PROSITE-ProRule" id="PRU00221"/>
    </source>
</evidence>
<accession>A0A4Y7PL06</accession>
<dbReference type="Proteomes" id="UP000294933">
    <property type="component" value="Unassembled WGS sequence"/>
</dbReference>
<evidence type="ECO:0000256" key="2">
    <source>
        <dbReference type="ARBA" id="ARBA00022737"/>
    </source>
</evidence>
<gene>
    <name evidence="4" type="ORF">BD410DRAFT_817035</name>
</gene>
<dbReference type="OrthoDB" id="972532at2759"/>
<protein>
    <submittedName>
        <fullName evidence="4">WD40 repeat-like protein</fullName>
    </submittedName>
</protein>
<dbReference type="InterPro" id="IPR036322">
    <property type="entry name" value="WD40_repeat_dom_sf"/>
</dbReference>
<feature type="repeat" description="WD" evidence="3">
    <location>
        <begin position="306"/>
        <end position="343"/>
    </location>
</feature>
<dbReference type="AlphaFoldDB" id="A0A4Y7PL06"/>
<feature type="repeat" description="WD" evidence="3">
    <location>
        <begin position="277"/>
        <end position="303"/>
    </location>
</feature>
<name>A0A4Y7PL06_9AGAM</name>
<dbReference type="Pfam" id="PF00400">
    <property type="entry name" value="WD40"/>
    <property type="match status" value="5"/>
</dbReference>
<dbReference type="GO" id="GO:0043161">
    <property type="term" value="P:proteasome-mediated ubiquitin-dependent protein catabolic process"/>
    <property type="evidence" value="ECO:0007669"/>
    <property type="project" value="TreeGrafter"/>
</dbReference>
<dbReference type="InterPro" id="IPR001680">
    <property type="entry name" value="WD40_rpt"/>
</dbReference>
<dbReference type="InterPro" id="IPR015943">
    <property type="entry name" value="WD40/YVTN_repeat-like_dom_sf"/>
</dbReference>
<dbReference type="SUPFAM" id="SSF50978">
    <property type="entry name" value="WD40 repeat-like"/>
    <property type="match status" value="1"/>
</dbReference>
<proteinExistence type="predicted"/>
<dbReference type="Gene3D" id="2.130.10.10">
    <property type="entry name" value="YVTN repeat-like/Quinoprotein amine dehydrogenase"/>
    <property type="match status" value="2"/>
</dbReference>
<dbReference type="VEuPathDB" id="FungiDB:BD410DRAFT_817035"/>
<keyword evidence="5" id="KW-1185">Reference proteome</keyword>
<reference evidence="4 5" key="1">
    <citation type="submission" date="2018-06" db="EMBL/GenBank/DDBJ databases">
        <title>A transcriptomic atlas of mushroom development highlights an independent origin of complex multicellularity.</title>
        <authorList>
            <consortium name="DOE Joint Genome Institute"/>
            <person name="Krizsan K."/>
            <person name="Almasi E."/>
            <person name="Merenyi Z."/>
            <person name="Sahu N."/>
            <person name="Viragh M."/>
            <person name="Koszo T."/>
            <person name="Mondo S."/>
            <person name="Kiss B."/>
            <person name="Balint B."/>
            <person name="Kues U."/>
            <person name="Barry K."/>
            <person name="Hegedus J.C."/>
            <person name="Henrissat B."/>
            <person name="Johnson J."/>
            <person name="Lipzen A."/>
            <person name="Ohm R."/>
            <person name="Nagy I."/>
            <person name="Pangilinan J."/>
            <person name="Yan J."/>
            <person name="Xiong Y."/>
            <person name="Grigoriev I.V."/>
            <person name="Hibbett D.S."/>
            <person name="Nagy L.G."/>
        </authorList>
    </citation>
    <scope>NUCLEOTIDE SEQUENCE [LARGE SCALE GENOMIC DNA]</scope>
    <source>
        <strain evidence="4 5">SZMC22713</strain>
    </source>
</reference>
<dbReference type="EMBL" id="ML170289">
    <property type="protein sequence ID" value="TDL15120.1"/>
    <property type="molecule type" value="Genomic_DNA"/>
</dbReference>
<dbReference type="GO" id="GO:0034657">
    <property type="term" value="C:GID complex"/>
    <property type="evidence" value="ECO:0007669"/>
    <property type="project" value="TreeGrafter"/>
</dbReference>
<evidence type="ECO:0000313" key="5">
    <source>
        <dbReference type="Proteomes" id="UP000294933"/>
    </source>
</evidence>
<keyword evidence="1 3" id="KW-0853">WD repeat</keyword>